<dbReference type="AlphaFoldDB" id="A0ABD2MKT5"/>
<protein>
    <submittedName>
        <fullName evidence="1">Uncharacterized protein</fullName>
    </submittedName>
</protein>
<accession>A0ABD2MKT5</accession>
<reference evidence="1 2" key="1">
    <citation type="journal article" date="2021" name="BMC Biol.">
        <title>Horizontally acquired antibacterial genes associated with adaptive radiation of ladybird beetles.</title>
        <authorList>
            <person name="Li H.S."/>
            <person name="Tang X.F."/>
            <person name="Huang Y.H."/>
            <person name="Xu Z.Y."/>
            <person name="Chen M.L."/>
            <person name="Du X.Y."/>
            <person name="Qiu B.Y."/>
            <person name="Chen P.T."/>
            <person name="Zhang W."/>
            <person name="Slipinski A."/>
            <person name="Escalona H.E."/>
            <person name="Waterhouse R.M."/>
            <person name="Zwick A."/>
            <person name="Pang H."/>
        </authorList>
    </citation>
    <scope>NUCLEOTIDE SEQUENCE [LARGE SCALE GENOMIC DNA]</scope>
    <source>
        <strain evidence="1">SYSU2018</strain>
    </source>
</reference>
<sequence length="124" mass="14440">MEVEEDQIPLPRRSMRRLALSEINEASSTPTKSESPDERVIIQRGRRCKPITWSPLDYDRTKIMQKSCEKTPEKITTPRIELVSSRLRRRLIMSPTKTVAEDLGSHIAKKLRALERKEEETPKK</sequence>
<proteinExistence type="predicted"/>
<evidence type="ECO:0000313" key="1">
    <source>
        <dbReference type="EMBL" id="KAL3266935.1"/>
    </source>
</evidence>
<comment type="caution">
    <text evidence="1">The sequence shown here is derived from an EMBL/GenBank/DDBJ whole genome shotgun (WGS) entry which is preliminary data.</text>
</comment>
<organism evidence="1 2">
    <name type="scientific">Cryptolaemus montrouzieri</name>
    <dbReference type="NCBI Taxonomy" id="559131"/>
    <lineage>
        <taxon>Eukaryota</taxon>
        <taxon>Metazoa</taxon>
        <taxon>Ecdysozoa</taxon>
        <taxon>Arthropoda</taxon>
        <taxon>Hexapoda</taxon>
        <taxon>Insecta</taxon>
        <taxon>Pterygota</taxon>
        <taxon>Neoptera</taxon>
        <taxon>Endopterygota</taxon>
        <taxon>Coleoptera</taxon>
        <taxon>Polyphaga</taxon>
        <taxon>Cucujiformia</taxon>
        <taxon>Coccinelloidea</taxon>
        <taxon>Coccinellidae</taxon>
        <taxon>Scymninae</taxon>
        <taxon>Scymnini</taxon>
        <taxon>Cryptolaemus</taxon>
    </lineage>
</organism>
<gene>
    <name evidence="1" type="ORF">HHI36_011085</name>
</gene>
<name>A0ABD2MKT5_9CUCU</name>
<dbReference type="EMBL" id="JABFTP020000001">
    <property type="protein sequence ID" value="KAL3266935.1"/>
    <property type="molecule type" value="Genomic_DNA"/>
</dbReference>
<keyword evidence="2" id="KW-1185">Reference proteome</keyword>
<dbReference type="Proteomes" id="UP001516400">
    <property type="component" value="Unassembled WGS sequence"/>
</dbReference>
<evidence type="ECO:0000313" key="2">
    <source>
        <dbReference type="Proteomes" id="UP001516400"/>
    </source>
</evidence>